<name>A0A7Y4L7S4_9BURK</name>
<dbReference type="AlphaFoldDB" id="A0A7Y4L7S4"/>
<feature type="binding site" evidence="7">
    <location>
        <position position="168"/>
    </location>
    <ligand>
        <name>2-oxoglutarate</name>
        <dbReference type="ChEBI" id="CHEBI:16810"/>
    </ligand>
</feature>
<dbReference type="HAMAP" id="MF_00657">
    <property type="entry name" value="Hydroxyl_YbiX"/>
    <property type="match status" value="1"/>
</dbReference>
<keyword evidence="2 7" id="KW-0479">Metal-binding</keyword>
<dbReference type="PROSITE" id="PS51471">
    <property type="entry name" value="FE2OG_OXY"/>
    <property type="match status" value="1"/>
</dbReference>
<comment type="cofactor">
    <cofactor evidence="1 7">
        <name>L-ascorbate</name>
        <dbReference type="ChEBI" id="CHEBI:38290"/>
    </cofactor>
</comment>
<dbReference type="GO" id="GO:0006879">
    <property type="term" value="P:intracellular iron ion homeostasis"/>
    <property type="evidence" value="ECO:0007669"/>
    <property type="project" value="TreeGrafter"/>
</dbReference>
<reference evidence="9 10" key="1">
    <citation type="submission" date="2020-05" db="EMBL/GenBank/DDBJ databases">
        <authorList>
            <person name="Niu N."/>
        </authorList>
    </citation>
    <scope>NUCLEOTIDE SEQUENCE [LARGE SCALE GENOMIC DNA]</scope>
    <source>
        <strain evidence="9 10">LMG10982</strain>
    </source>
</reference>
<dbReference type="Gene3D" id="4.10.860.20">
    <property type="entry name" value="Rabenosyn, Rab binding domain"/>
    <property type="match status" value="1"/>
</dbReference>
<evidence type="ECO:0000256" key="3">
    <source>
        <dbReference type="ARBA" id="ARBA00022896"/>
    </source>
</evidence>
<evidence type="ECO:0000256" key="7">
    <source>
        <dbReference type="HAMAP-Rule" id="MF_00657"/>
    </source>
</evidence>
<gene>
    <name evidence="9" type="ORF">HKX40_00120</name>
</gene>
<dbReference type="GO" id="GO:0016706">
    <property type="term" value="F:2-oxoglutarate-dependent dioxygenase activity"/>
    <property type="evidence" value="ECO:0007669"/>
    <property type="project" value="UniProtKB-UniRule"/>
</dbReference>
<sequence>MLLDIPILTAEQAAYIRNKLVNANWVDGRATAGSHSIHVKNNQQLAEDDPFALQLGQEIIQLFTQNNTFMSAALPNRFYPPLFNRYEGGGTYGMHIDGAIRFNLHTKERVRTDVSGTLFLTNPEEYEGGELVIDDTYGRKEVKLPAGHLILYPATSLHMVKPVTKGARISCFFWLQSLVRDDGQRALLYELDQSIQELVQLAPDHPRIVSLAGVYHNLLRRWSDT</sequence>
<feature type="binding site" evidence="7">
    <location>
        <position position="95"/>
    </location>
    <ligand>
        <name>Fe cation</name>
        <dbReference type="ChEBI" id="CHEBI:24875"/>
    </ligand>
</feature>
<evidence type="ECO:0000259" key="8">
    <source>
        <dbReference type="PROSITE" id="PS51471"/>
    </source>
</evidence>
<protein>
    <submittedName>
        <fullName evidence="9">Fe2+-dependent dioxygenase</fullName>
    </submittedName>
</protein>
<dbReference type="PANTHER" id="PTHR41536:SF1">
    <property type="entry name" value="PKHD-TYPE HYDROXYLASE YBIX"/>
    <property type="match status" value="1"/>
</dbReference>
<dbReference type="InterPro" id="IPR044862">
    <property type="entry name" value="Pro_4_hyd_alph_FE2OG_OXY"/>
</dbReference>
<evidence type="ECO:0000256" key="4">
    <source>
        <dbReference type="ARBA" id="ARBA00022964"/>
    </source>
</evidence>
<keyword evidence="10" id="KW-1185">Reference proteome</keyword>
<comment type="caution">
    <text evidence="9">The sequence shown here is derived from an EMBL/GenBank/DDBJ whole genome shotgun (WGS) entry which is preliminary data.</text>
</comment>
<dbReference type="EMBL" id="JABGBO010000001">
    <property type="protein sequence ID" value="NOL48544.1"/>
    <property type="molecule type" value="Genomic_DNA"/>
</dbReference>
<dbReference type="InterPro" id="IPR041097">
    <property type="entry name" value="PKHD_C"/>
</dbReference>
<dbReference type="NCBIfam" id="NF003974">
    <property type="entry name" value="PRK05467.1-3"/>
    <property type="match status" value="1"/>
</dbReference>
<dbReference type="GO" id="GO:0005506">
    <property type="term" value="F:iron ion binding"/>
    <property type="evidence" value="ECO:0007669"/>
    <property type="project" value="UniProtKB-UniRule"/>
</dbReference>
<organism evidence="9 10">
    <name type="scientific">Pelistega europaea</name>
    <dbReference type="NCBI Taxonomy" id="106147"/>
    <lineage>
        <taxon>Bacteria</taxon>
        <taxon>Pseudomonadati</taxon>
        <taxon>Pseudomonadota</taxon>
        <taxon>Betaproteobacteria</taxon>
        <taxon>Burkholderiales</taxon>
        <taxon>Alcaligenaceae</taxon>
        <taxon>Pelistega</taxon>
    </lineage>
</organism>
<dbReference type="SMART" id="SM00702">
    <property type="entry name" value="P4Hc"/>
    <property type="match status" value="1"/>
</dbReference>
<dbReference type="Proteomes" id="UP000541421">
    <property type="component" value="Unassembled WGS sequence"/>
</dbReference>
<evidence type="ECO:0000256" key="6">
    <source>
        <dbReference type="ARBA" id="ARBA00023004"/>
    </source>
</evidence>
<keyword evidence="6 7" id="KW-0408">Iron</keyword>
<dbReference type="NCBIfam" id="NF003975">
    <property type="entry name" value="PRK05467.1-4"/>
    <property type="match status" value="1"/>
</dbReference>
<dbReference type="InterPro" id="IPR005123">
    <property type="entry name" value="Oxoglu/Fe-dep_dioxygenase_dom"/>
</dbReference>
<evidence type="ECO:0000313" key="9">
    <source>
        <dbReference type="EMBL" id="NOL48544.1"/>
    </source>
</evidence>
<evidence type="ECO:0000256" key="5">
    <source>
        <dbReference type="ARBA" id="ARBA00023002"/>
    </source>
</evidence>
<dbReference type="RefSeq" id="WP_171587537.1">
    <property type="nucleotide sequence ID" value="NZ_JABGBO010000001.1"/>
</dbReference>
<keyword evidence="4 7" id="KW-0223">Dioxygenase</keyword>
<dbReference type="InterPro" id="IPR006620">
    <property type="entry name" value="Pro_4_hyd_alph"/>
</dbReference>
<proteinExistence type="inferred from homology"/>
<dbReference type="GO" id="GO:0006974">
    <property type="term" value="P:DNA damage response"/>
    <property type="evidence" value="ECO:0007669"/>
    <property type="project" value="TreeGrafter"/>
</dbReference>
<feature type="binding site" evidence="7">
    <location>
        <position position="97"/>
    </location>
    <ligand>
        <name>Fe cation</name>
        <dbReference type="ChEBI" id="CHEBI:24875"/>
    </ligand>
</feature>
<keyword evidence="5 7" id="KW-0560">Oxidoreductase</keyword>
<feature type="binding site" evidence="7">
    <location>
        <position position="158"/>
    </location>
    <ligand>
        <name>Fe cation</name>
        <dbReference type="ChEBI" id="CHEBI:24875"/>
    </ligand>
</feature>
<dbReference type="Gene3D" id="2.60.120.620">
    <property type="entry name" value="q2cbj1_9rhob like domain"/>
    <property type="match status" value="1"/>
</dbReference>
<dbReference type="PANTHER" id="PTHR41536">
    <property type="entry name" value="PKHD-TYPE HYDROXYLASE YBIX"/>
    <property type="match status" value="1"/>
</dbReference>
<dbReference type="GO" id="GO:0031418">
    <property type="term" value="F:L-ascorbic acid binding"/>
    <property type="evidence" value="ECO:0007669"/>
    <property type="project" value="UniProtKB-KW"/>
</dbReference>
<feature type="domain" description="Fe2OG dioxygenase" evidence="8">
    <location>
        <begin position="77"/>
        <end position="177"/>
    </location>
</feature>
<comment type="cofactor">
    <cofactor evidence="7">
        <name>Fe(2+)</name>
        <dbReference type="ChEBI" id="CHEBI:29033"/>
    </cofactor>
    <text evidence="7">Binds 1 Fe(2+) ion per subunit.</text>
</comment>
<accession>A0A7Y4L7S4</accession>
<keyword evidence="3 7" id="KW-0847">Vitamin C</keyword>
<dbReference type="Pfam" id="PF18331">
    <property type="entry name" value="PKHD_C"/>
    <property type="match status" value="1"/>
</dbReference>
<evidence type="ECO:0000256" key="2">
    <source>
        <dbReference type="ARBA" id="ARBA00022723"/>
    </source>
</evidence>
<dbReference type="InterPro" id="IPR023550">
    <property type="entry name" value="PKHD_hydroxylase"/>
</dbReference>
<evidence type="ECO:0000256" key="1">
    <source>
        <dbReference type="ARBA" id="ARBA00001961"/>
    </source>
</evidence>
<dbReference type="Pfam" id="PF13640">
    <property type="entry name" value="2OG-FeII_Oxy_3"/>
    <property type="match status" value="1"/>
</dbReference>
<evidence type="ECO:0000313" key="10">
    <source>
        <dbReference type="Proteomes" id="UP000541421"/>
    </source>
</evidence>